<dbReference type="Gene3D" id="3.40.50.720">
    <property type="entry name" value="NAD(P)-binding Rossmann-like Domain"/>
    <property type="match status" value="1"/>
</dbReference>
<dbReference type="PANTHER" id="PTHR43639">
    <property type="entry name" value="OXIDOREDUCTASE, SHORT-CHAIN DEHYDROGENASE/REDUCTASE FAMILY (AFU_ORTHOLOGUE AFUA_5G02870)"/>
    <property type="match status" value="1"/>
</dbReference>
<dbReference type="PRINTS" id="PR00080">
    <property type="entry name" value="SDRFAMILY"/>
</dbReference>
<dbReference type="InterPro" id="IPR036291">
    <property type="entry name" value="NAD(P)-bd_dom_sf"/>
</dbReference>
<dbReference type="RefSeq" id="WP_089879080.1">
    <property type="nucleotide sequence ID" value="NZ_FNPF01000002.1"/>
</dbReference>
<comment type="similarity">
    <text evidence="1">Belongs to the short-chain dehydrogenases/reductases (SDR) family.</text>
</comment>
<dbReference type="FunFam" id="3.40.50.720:FF:000084">
    <property type="entry name" value="Short-chain dehydrogenase reductase"/>
    <property type="match status" value="1"/>
</dbReference>
<reference evidence="3 4" key="1">
    <citation type="submission" date="2016-10" db="EMBL/GenBank/DDBJ databases">
        <authorList>
            <person name="de Groot N.N."/>
        </authorList>
    </citation>
    <scope>NUCLEOTIDE SEQUENCE [LARGE SCALE GENOMIC DNA]</scope>
    <source>
        <strain evidence="3 4">DSM 26880</strain>
    </source>
</reference>
<dbReference type="InterPro" id="IPR002347">
    <property type="entry name" value="SDR_fam"/>
</dbReference>
<dbReference type="AlphaFoldDB" id="A0A1H3G2M8"/>
<evidence type="ECO:0000313" key="3">
    <source>
        <dbReference type="EMBL" id="SDX97563.1"/>
    </source>
</evidence>
<protein>
    <submittedName>
        <fullName evidence="3">NAD(P)-dependent dehydrogenase, short-chain alcohol dehydrogenase family</fullName>
    </submittedName>
</protein>
<evidence type="ECO:0000313" key="4">
    <source>
        <dbReference type="Proteomes" id="UP000199286"/>
    </source>
</evidence>
<sequence length="236" mass="24902">MADRLPTVIVTGAARGIGRGIVQHLEAQGWRVAALDLHFDDDGPGRQVRCDVSDESAVRAAFGALADMLEGGLDLLVNNAGIADPETGPVEELALEEWNRRLAVNLTGPFLMAKHAVPHLRAARGAIVNISSTRAMMSEPDSEAYAASKGGISALTHALAVSLGPEVRVNAVAPGWIWKGDPSELSETDHAQHPVGRAGTPRDIAEAVHHLARAGFTTGQVLTVDGGMTRKMIYAE</sequence>
<accession>A0A1H3G2M8</accession>
<evidence type="ECO:0000256" key="2">
    <source>
        <dbReference type="ARBA" id="ARBA00023002"/>
    </source>
</evidence>
<keyword evidence="4" id="KW-1185">Reference proteome</keyword>
<dbReference type="PANTHER" id="PTHR43639:SF1">
    <property type="entry name" value="SHORT-CHAIN DEHYDROGENASE_REDUCTASE FAMILY PROTEIN"/>
    <property type="match status" value="1"/>
</dbReference>
<dbReference type="SUPFAM" id="SSF51735">
    <property type="entry name" value="NAD(P)-binding Rossmann-fold domains"/>
    <property type="match status" value="1"/>
</dbReference>
<dbReference type="Proteomes" id="UP000199286">
    <property type="component" value="Unassembled WGS sequence"/>
</dbReference>
<evidence type="ECO:0000256" key="1">
    <source>
        <dbReference type="ARBA" id="ARBA00006484"/>
    </source>
</evidence>
<dbReference type="PRINTS" id="PR00081">
    <property type="entry name" value="GDHRDH"/>
</dbReference>
<dbReference type="GO" id="GO:0016491">
    <property type="term" value="F:oxidoreductase activity"/>
    <property type="evidence" value="ECO:0007669"/>
    <property type="project" value="UniProtKB-KW"/>
</dbReference>
<gene>
    <name evidence="3" type="ORF">SAMN05444340_102125</name>
</gene>
<dbReference type="OrthoDB" id="9803333at2"/>
<dbReference type="Pfam" id="PF13561">
    <property type="entry name" value="adh_short_C2"/>
    <property type="match status" value="1"/>
</dbReference>
<dbReference type="InterPro" id="IPR020904">
    <property type="entry name" value="Sc_DH/Rdtase_CS"/>
</dbReference>
<proteinExistence type="inferred from homology"/>
<dbReference type="PROSITE" id="PS00061">
    <property type="entry name" value="ADH_SHORT"/>
    <property type="match status" value="1"/>
</dbReference>
<dbReference type="STRING" id="321339.SAMN05444340_102125"/>
<name>A0A1H3G2M8_9RHOB</name>
<organism evidence="3 4">
    <name type="scientific">Citreimonas salinaria</name>
    <dbReference type="NCBI Taxonomy" id="321339"/>
    <lineage>
        <taxon>Bacteria</taxon>
        <taxon>Pseudomonadati</taxon>
        <taxon>Pseudomonadota</taxon>
        <taxon>Alphaproteobacteria</taxon>
        <taxon>Rhodobacterales</taxon>
        <taxon>Roseobacteraceae</taxon>
        <taxon>Citreimonas</taxon>
    </lineage>
</organism>
<dbReference type="EMBL" id="FNPF01000002">
    <property type="protein sequence ID" value="SDX97563.1"/>
    <property type="molecule type" value="Genomic_DNA"/>
</dbReference>
<keyword evidence="2" id="KW-0560">Oxidoreductase</keyword>